<name>A0AAD5UGW4_9FUNG</name>
<dbReference type="Proteomes" id="UP001210925">
    <property type="component" value="Unassembled WGS sequence"/>
</dbReference>
<sequence length="280" mass="31316">MQLMELEQKLQAMNDSKVESPTLSSTTLLDEKLSKIQDEIAKLTLAIPNLTNLVKPKEPQIIDNFKVSMDETSGLSATDTFKSFDSNSNLEGMLRRILKQKKVHYQDQKQNTNYENDEGESSITEKTPKPISKEKREITVQVSSECQTEDPKPETVTAAIQTNELISKSVQTRELKQARVASEEKPIVKNTSNDQSSNSHPTCSSQYSWVCPGCANDTKNSGNRSKVHERRPSILDEPIQNINTISLIPTDESILFANDTSMVKSLIDVVSDLETESNTH</sequence>
<keyword evidence="3" id="KW-1185">Reference proteome</keyword>
<dbReference type="EMBL" id="JADGKB010000084">
    <property type="protein sequence ID" value="KAJ3254488.1"/>
    <property type="molecule type" value="Genomic_DNA"/>
</dbReference>
<evidence type="ECO:0000313" key="2">
    <source>
        <dbReference type="EMBL" id="KAJ3254488.1"/>
    </source>
</evidence>
<organism evidence="2 3">
    <name type="scientific">Boothiomyces macroporosus</name>
    <dbReference type="NCBI Taxonomy" id="261099"/>
    <lineage>
        <taxon>Eukaryota</taxon>
        <taxon>Fungi</taxon>
        <taxon>Fungi incertae sedis</taxon>
        <taxon>Chytridiomycota</taxon>
        <taxon>Chytridiomycota incertae sedis</taxon>
        <taxon>Chytridiomycetes</taxon>
        <taxon>Rhizophydiales</taxon>
        <taxon>Terramycetaceae</taxon>
        <taxon>Boothiomyces</taxon>
    </lineage>
</organism>
<reference evidence="2" key="1">
    <citation type="submission" date="2020-05" db="EMBL/GenBank/DDBJ databases">
        <title>Phylogenomic resolution of chytrid fungi.</title>
        <authorList>
            <person name="Stajich J.E."/>
            <person name="Amses K."/>
            <person name="Simmons R."/>
            <person name="Seto K."/>
            <person name="Myers J."/>
            <person name="Bonds A."/>
            <person name="Quandt C.A."/>
            <person name="Barry K."/>
            <person name="Liu P."/>
            <person name="Grigoriev I."/>
            <person name="Longcore J.E."/>
            <person name="James T.Y."/>
        </authorList>
    </citation>
    <scope>NUCLEOTIDE SEQUENCE</scope>
    <source>
        <strain evidence="2">PLAUS21</strain>
    </source>
</reference>
<evidence type="ECO:0000313" key="3">
    <source>
        <dbReference type="Proteomes" id="UP001210925"/>
    </source>
</evidence>
<feature type="region of interest" description="Disordered" evidence="1">
    <location>
        <begin position="102"/>
        <end position="136"/>
    </location>
</feature>
<accession>A0AAD5UGW4</accession>
<evidence type="ECO:0000256" key="1">
    <source>
        <dbReference type="SAM" id="MobiDB-lite"/>
    </source>
</evidence>
<gene>
    <name evidence="2" type="ORF">HK103_007124</name>
</gene>
<protein>
    <submittedName>
        <fullName evidence="2">Uncharacterized protein</fullName>
    </submittedName>
</protein>
<proteinExistence type="predicted"/>
<dbReference type="AlphaFoldDB" id="A0AAD5UGW4"/>
<feature type="compositionally biased region" description="Basic and acidic residues" evidence="1">
    <location>
        <begin position="126"/>
        <end position="136"/>
    </location>
</feature>
<comment type="caution">
    <text evidence="2">The sequence shown here is derived from an EMBL/GenBank/DDBJ whole genome shotgun (WGS) entry which is preliminary data.</text>
</comment>